<dbReference type="EMBL" id="JAVDBT010000025">
    <property type="protein sequence ID" value="MDQ2068153.1"/>
    <property type="molecule type" value="Genomic_DNA"/>
</dbReference>
<dbReference type="PANTHER" id="PTHR43869">
    <property type="entry name" value="GLYCINE BETAINE/PROLINE BETAINE TRANSPORT SYSTEM ATP-BINDING PROTEIN PROV"/>
    <property type="match status" value="1"/>
</dbReference>
<reference evidence="4 5" key="1">
    <citation type="submission" date="2023-08" db="EMBL/GenBank/DDBJ databases">
        <title>Characterization of two Paracoccaceae strains isolated from Phycosphere and proposal of Xinfangfangia lacusdiani sp. nov.</title>
        <authorList>
            <person name="Deng Y."/>
            <person name="Zhang Y.Q."/>
        </authorList>
    </citation>
    <scope>NUCLEOTIDE SEQUENCE [LARGE SCALE GENOMIC DNA]</scope>
    <source>
        <strain evidence="4 5">CPCC 101601</strain>
    </source>
</reference>
<organism evidence="4 5">
    <name type="scientific">Pseudogemmobacter lacusdianii</name>
    <dbReference type="NCBI Taxonomy" id="3069608"/>
    <lineage>
        <taxon>Bacteria</taxon>
        <taxon>Pseudomonadati</taxon>
        <taxon>Pseudomonadota</taxon>
        <taxon>Alphaproteobacteria</taxon>
        <taxon>Rhodobacterales</taxon>
        <taxon>Paracoccaceae</taxon>
        <taxon>Pseudogemmobacter</taxon>
    </lineage>
</organism>
<dbReference type="PROSITE" id="PS00211">
    <property type="entry name" value="ABC_TRANSPORTER_1"/>
    <property type="match status" value="1"/>
</dbReference>
<dbReference type="SMART" id="SM00382">
    <property type="entry name" value="AAA"/>
    <property type="match status" value="1"/>
</dbReference>
<proteinExistence type="predicted"/>
<evidence type="ECO:0000256" key="2">
    <source>
        <dbReference type="ARBA" id="ARBA00022840"/>
    </source>
</evidence>
<dbReference type="InterPro" id="IPR017871">
    <property type="entry name" value="ABC_transporter-like_CS"/>
</dbReference>
<dbReference type="Pfam" id="PF00005">
    <property type="entry name" value="ABC_tran"/>
    <property type="match status" value="1"/>
</dbReference>
<dbReference type="InterPro" id="IPR027417">
    <property type="entry name" value="P-loop_NTPase"/>
</dbReference>
<dbReference type="PANTHER" id="PTHR43869:SF1">
    <property type="entry name" value="GLYCINE BETAINE_PROLINE BETAINE TRANSPORT SYSTEM ATP-BINDING PROTEIN PROV"/>
    <property type="match status" value="1"/>
</dbReference>
<keyword evidence="2 4" id="KW-0067">ATP-binding</keyword>
<feature type="domain" description="ABC transporter" evidence="3">
    <location>
        <begin position="34"/>
        <end position="273"/>
    </location>
</feature>
<comment type="caution">
    <text evidence="4">The sequence shown here is derived from an EMBL/GenBank/DDBJ whole genome shotgun (WGS) entry which is preliminary data.</text>
</comment>
<dbReference type="Gene3D" id="3.40.50.300">
    <property type="entry name" value="P-loop containing nucleotide triphosphate hydrolases"/>
    <property type="match status" value="1"/>
</dbReference>
<protein>
    <submittedName>
        <fullName evidence="4">ATP-binding cassette domain-containing protein</fullName>
    </submittedName>
</protein>
<accession>A0ABU0W2M2</accession>
<dbReference type="GO" id="GO:0005524">
    <property type="term" value="F:ATP binding"/>
    <property type="evidence" value="ECO:0007669"/>
    <property type="project" value="UniProtKB-KW"/>
</dbReference>
<dbReference type="InterPro" id="IPR003439">
    <property type="entry name" value="ABC_transporter-like_ATP-bd"/>
</dbReference>
<dbReference type="InterPro" id="IPR003593">
    <property type="entry name" value="AAA+_ATPase"/>
</dbReference>
<gene>
    <name evidence="4" type="ORF">Q9295_17415</name>
</gene>
<dbReference type="Proteomes" id="UP001239680">
    <property type="component" value="Unassembled WGS sequence"/>
</dbReference>
<sequence length="355" mass="39060">MASASSQIMLSCKNLWKVFGARPAYYFDTAGYQIDPDGLTARLRREGHIPAVVDASFDVKRGEIFVIMGLSGSGKSTLVRCLSRLLDIEHGTMEFDGQDLAKISGPDLIEIRRRKMGMVFQSFGLMPHLTALENIAFPLKLQGVARPEREARAREMLELVELGNRGDALPSQLSGGQQQRVGIARSLSTNPDLWFLDEPFSALDPLIRRQMQDEFLRLQSQLKKTIVFITHDIMEACRLADRIALMRGGKIIQLGTPAEILLQPVDDYVSDFTAEVALTRAIRVRDLARPALGDLPEGPVVPPAAPIEVILPALASGQRQFRVEGDDSLVLDATSVLEVLKRDARHGLGPEGGRG</sequence>
<name>A0ABU0W2M2_9RHOB</name>
<keyword evidence="1" id="KW-0547">Nucleotide-binding</keyword>
<keyword evidence="5" id="KW-1185">Reference proteome</keyword>
<evidence type="ECO:0000313" key="5">
    <source>
        <dbReference type="Proteomes" id="UP001239680"/>
    </source>
</evidence>
<dbReference type="PROSITE" id="PS50893">
    <property type="entry name" value="ABC_TRANSPORTER_2"/>
    <property type="match status" value="1"/>
</dbReference>
<dbReference type="RefSeq" id="WP_306681864.1">
    <property type="nucleotide sequence ID" value="NZ_JAVDBT010000025.1"/>
</dbReference>
<evidence type="ECO:0000259" key="3">
    <source>
        <dbReference type="PROSITE" id="PS50893"/>
    </source>
</evidence>
<evidence type="ECO:0000313" key="4">
    <source>
        <dbReference type="EMBL" id="MDQ2068153.1"/>
    </source>
</evidence>
<evidence type="ECO:0000256" key="1">
    <source>
        <dbReference type="ARBA" id="ARBA00022741"/>
    </source>
</evidence>
<dbReference type="SUPFAM" id="SSF52540">
    <property type="entry name" value="P-loop containing nucleoside triphosphate hydrolases"/>
    <property type="match status" value="1"/>
</dbReference>
<dbReference type="InterPro" id="IPR051921">
    <property type="entry name" value="ABC_osmolyte_uptake_ATP-bind"/>
</dbReference>